<accession>A0ACC2GA21</accession>
<proteinExistence type="predicted"/>
<dbReference type="EMBL" id="CM055742">
    <property type="protein sequence ID" value="KAJ8000489.1"/>
    <property type="molecule type" value="Genomic_DNA"/>
</dbReference>
<evidence type="ECO:0000313" key="2">
    <source>
        <dbReference type="Proteomes" id="UP001157502"/>
    </source>
</evidence>
<reference evidence="1" key="1">
    <citation type="submission" date="2021-05" db="EMBL/GenBank/DDBJ databases">
        <authorList>
            <person name="Pan Q."/>
            <person name="Jouanno E."/>
            <person name="Zahm M."/>
            <person name="Klopp C."/>
            <person name="Cabau C."/>
            <person name="Louis A."/>
            <person name="Berthelot C."/>
            <person name="Parey E."/>
            <person name="Roest Crollius H."/>
            <person name="Montfort J."/>
            <person name="Robinson-Rechavi M."/>
            <person name="Bouchez O."/>
            <person name="Lampietro C."/>
            <person name="Lopez Roques C."/>
            <person name="Donnadieu C."/>
            <person name="Postlethwait J."/>
            <person name="Bobe J."/>
            <person name="Dillon D."/>
            <person name="Chandos A."/>
            <person name="von Hippel F."/>
            <person name="Guiguen Y."/>
        </authorList>
    </citation>
    <scope>NUCLEOTIDE SEQUENCE</scope>
    <source>
        <strain evidence="1">YG-Jan2019</strain>
    </source>
</reference>
<dbReference type="Proteomes" id="UP001157502">
    <property type="component" value="Chromosome 15"/>
</dbReference>
<evidence type="ECO:0000313" key="1">
    <source>
        <dbReference type="EMBL" id="KAJ8000489.1"/>
    </source>
</evidence>
<protein>
    <submittedName>
        <fullName evidence="1">Uncharacterized protein</fullName>
    </submittedName>
</protein>
<name>A0ACC2GA21_DALPE</name>
<keyword evidence="2" id="KW-1185">Reference proteome</keyword>
<sequence>MSKLQTLRVFLNDRLTAAALEIFGAVEKTIVEYQKENERLRKQLLTTPEMPDLSRIATLELSSAVLEAVPAEQPNYEQAWSPSLDLENPELTQIKEEQQDLWTNQEAEQFQGPEADVVHFQVAPSCVKSDLEHENPFGSMTFAQTQNVEDIESESKPVDVRHFDTVAQLNGSDISGNPPPDSQSNGTSQSSAVSVGLDGLYSTLWPSNPPMREHYSPPSTSLKTHCCRDCGESFALTSDLQRHVTLARIMTPNMDATCKLVRCKKEKEDDKAIIVQFSNGNPKNTEALEFTVHKNIDVTNPRKKHRRMVVAESDRLSYVGNNFGTGSLKCNNLCKYYVGVLNKQTLQMELHTAQLFNMQPVIPGETTEEDSQNTSQSYREKVDSLIETFGTNKQKRALSSRRLNQVGSETLQMAVTRAAHSIIEDKGLEALQQEVVQTESQTDMTQYLPPCHPDAETPQQVYLFDNILAPMEYDSLDAAGSKMAALTPEEIQKMREEGGCLSVVHHLETLPTDGVERVKRACCVFYLHLLLKLAQQKRINRMFGLEDGCPRIIQTKLMRTFTVETFNNGRVQNVMSTSMKMKVAAYCLALLLHMGDMTSDLTLLHRDLGITEKRMLDLAKMMGLTLSKPGRGKSGDLDLDTQHRLASLELPLVKYKVYSETRKRKKMK</sequence>
<comment type="caution">
    <text evidence="1">The sequence shown here is derived from an EMBL/GenBank/DDBJ whole genome shotgun (WGS) entry which is preliminary data.</text>
</comment>
<gene>
    <name evidence="1" type="ORF">DPEC_G00180660</name>
</gene>
<organism evidence="1 2">
    <name type="scientific">Dallia pectoralis</name>
    <name type="common">Alaska blackfish</name>
    <dbReference type="NCBI Taxonomy" id="75939"/>
    <lineage>
        <taxon>Eukaryota</taxon>
        <taxon>Metazoa</taxon>
        <taxon>Chordata</taxon>
        <taxon>Craniata</taxon>
        <taxon>Vertebrata</taxon>
        <taxon>Euteleostomi</taxon>
        <taxon>Actinopterygii</taxon>
        <taxon>Neopterygii</taxon>
        <taxon>Teleostei</taxon>
        <taxon>Protacanthopterygii</taxon>
        <taxon>Esociformes</taxon>
        <taxon>Umbridae</taxon>
        <taxon>Dallia</taxon>
    </lineage>
</organism>